<gene>
    <name evidence="10" type="ORF">KDW03_05360</name>
</gene>
<keyword evidence="7 8" id="KW-0472">Membrane</keyword>
<dbReference type="CDD" id="cd18179">
    <property type="entry name" value="ATP-synt_Vo_Ao_c_NTPK_rpt1"/>
    <property type="match status" value="1"/>
</dbReference>
<organism evidence="10 11">
    <name type="scientific">Thermospira aquatica</name>
    <dbReference type="NCBI Taxonomy" id="2828656"/>
    <lineage>
        <taxon>Bacteria</taxon>
        <taxon>Pseudomonadati</taxon>
        <taxon>Spirochaetota</taxon>
        <taxon>Spirochaetia</taxon>
        <taxon>Brevinematales</taxon>
        <taxon>Thermospiraceae</taxon>
        <taxon>Thermospira</taxon>
    </lineage>
</organism>
<dbReference type="InterPro" id="IPR035921">
    <property type="entry name" value="F/V-ATP_Csub_sf"/>
</dbReference>
<protein>
    <recommendedName>
        <fullName evidence="9">V-ATPase proteolipid subunit C-like domain-containing protein</fullName>
    </recommendedName>
</protein>
<comment type="similarity">
    <text evidence="2">Belongs to the V-ATPase proteolipid subunit family.</text>
</comment>
<keyword evidence="3" id="KW-0813">Transport</keyword>
<evidence type="ECO:0000256" key="3">
    <source>
        <dbReference type="ARBA" id="ARBA00022448"/>
    </source>
</evidence>
<feature type="transmembrane region" description="Helical" evidence="8">
    <location>
        <begin position="46"/>
        <end position="70"/>
    </location>
</feature>
<evidence type="ECO:0000313" key="10">
    <source>
        <dbReference type="EMBL" id="URA11224.1"/>
    </source>
</evidence>
<dbReference type="Gene3D" id="1.20.120.610">
    <property type="entry name" value="lithium bound rotor ring of v- atpase"/>
    <property type="match status" value="1"/>
</dbReference>
<feature type="transmembrane region" description="Helical" evidence="8">
    <location>
        <begin position="124"/>
        <end position="150"/>
    </location>
</feature>
<evidence type="ECO:0000256" key="7">
    <source>
        <dbReference type="ARBA" id="ARBA00023136"/>
    </source>
</evidence>
<dbReference type="Proteomes" id="UP001056539">
    <property type="component" value="Chromosome"/>
</dbReference>
<keyword evidence="6" id="KW-0406">Ion transport</keyword>
<sequence length="152" mass="15285">MENTLALILGGIGLGLMVGLPGVGSAMGLVISGSTAIGSLKKRPDAFGTLLVASVLPSTQGIYGFVGFFFYQSYMKPELTLLQGSVMLAAGIMLGLAGLVSAIYQGKVCAASASAIGSGHNTLVPGLVMAALPEFYAILALVASILMTALMG</sequence>
<dbReference type="KEGG" id="taqu:KDW03_05360"/>
<dbReference type="PANTHER" id="PTHR10263">
    <property type="entry name" value="V-TYPE PROTON ATPASE PROTEOLIPID SUBUNIT"/>
    <property type="match status" value="1"/>
</dbReference>
<keyword evidence="11" id="KW-1185">Reference proteome</keyword>
<dbReference type="GO" id="GO:0015078">
    <property type="term" value="F:proton transmembrane transporter activity"/>
    <property type="evidence" value="ECO:0007669"/>
    <property type="project" value="InterPro"/>
</dbReference>
<evidence type="ECO:0000256" key="6">
    <source>
        <dbReference type="ARBA" id="ARBA00023065"/>
    </source>
</evidence>
<evidence type="ECO:0000259" key="9">
    <source>
        <dbReference type="Pfam" id="PF00137"/>
    </source>
</evidence>
<accession>A0AAX3BG00</accession>
<evidence type="ECO:0000256" key="1">
    <source>
        <dbReference type="ARBA" id="ARBA00004141"/>
    </source>
</evidence>
<keyword evidence="5 8" id="KW-1133">Transmembrane helix</keyword>
<reference evidence="10" key="1">
    <citation type="submission" date="2021-04" db="EMBL/GenBank/DDBJ databases">
        <authorList>
            <person name="Postec A."/>
        </authorList>
    </citation>
    <scope>NUCLEOTIDE SEQUENCE</scope>
    <source>
        <strain evidence="10">F1F22</strain>
    </source>
</reference>
<evidence type="ECO:0000256" key="2">
    <source>
        <dbReference type="ARBA" id="ARBA00007296"/>
    </source>
</evidence>
<evidence type="ECO:0000256" key="8">
    <source>
        <dbReference type="SAM" id="Phobius"/>
    </source>
</evidence>
<evidence type="ECO:0000256" key="5">
    <source>
        <dbReference type="ARBA" id="ARBA00022989"/>
    </source>
</evidence>
<dbReference type="AlphaFoldDB" id="A0AAX3BG00"/>
<dbReference type="RefSeq" id="WP_271436358.1">
    <property type="nucleotide sequence ID" value="NZ_CP073355.1"/>
</dbReference>
<feature type="transmembrane region" description="Helical" evidence="8">
    <location>
        <begin position="82"/>
        <end position="104"/>
    </location>
</feature>
<feature type="domain" description="V-ATPase proteolipid subunit C-like" evidence="9">
    <location>
        <begin position="12"/>
        <end position="69"/>
    </location>
</feature>
<dbReference type="InterPro" id="IPR002379">
    <property type="entry name" value="ATPase_proteolipid_c-like_dom"/>
</dbReference>
<dbReference type="EMBL" id="CP073355">
    <property type="protein sequence ID" value="URA11224.1"/>
    <property type="molecule type" value="Genomic_DNA"/>
</dbReference>
<dbReference type="CDD" id="cd18180">
    <property type="entry name" value="ATP-synt_Vo_Ao_c_NTPK_rpt2"/>
    <property type="match status" value="1"/>
</dbReference>
<feature type="domain" description="V-ATPase proteolipid subunit C-like" evidence="9">
    <location>
        <begin position="88"/>
        <end position="147"/>
    </location>
</feature>
<dbReference type="SUPFAM" id="SSF81333">
    <property type="entry name" value="F1F0 ATP synthase subunit C"/>
    <property type="match status" value="2"/>
</dbReference>
<dbReference type="GO" id="GO:0033177">
    <property type="term" value="C:proton-transporting two-sector ATPase complex, proton-transporting domain"/>
    <property type="evidence" value="ECO:0007669"/>
    <property type="project" value="InterPro"/>
</dbReference>
<proteinExistence type="inferred from homology"/>
<comment type="subcellular location">
    <subcellularLocation>
        <location evidence="1">Membrane</location>
        <topology evidence="1">Multi-pass membrane protein</topology>
    </subcellularLocation>
</comment>
<evidence type="ECO:0000313" key="11">
    <source>
        <dbReference type="Proteomes" id="UP001056539"/>
    </source>
</evidence>
<name>A0AAX3BG00_9SPIR</name>
<evidence type="ECO:0000256" key="4">
    <source>
        <dbReference type="ARBA" id="ARBA00022692"/>
    </source>
</evidence>
<keyword evidence="4 8" id="KW-0812">Transmembrane</keyword>
<reference evidence="10" key="2">
    <citation type="submission" date="2022-06" db="EMBL/GenBank/DDBJ databases">
        <title>Thermospira aquatica gen. nov., sp. nov.</title>
        <authorList>
            <person name="Ben Ali Gam Z."/>
            <person name="Labat M."/>
        </authorList>
    </citation>
    <scope>NUCLEOTIDE SEQUENCE</scope>
    <source>
        <strain evidence="10">F1F22</strain>
    </source>
</reference>
<dbReference type="Pfam" id="PF00137">
    <property type="entry name" value="ATP-synt_C"/>
    <property type="match status" value="2"/>
</dbReference>